<reference evidence="3 4" key="1">
    <citation type="submission" date="2016-10" db="EMBL/GenBank/DDBJ databases">
        <authorList>
            <person name="de Groot N.N."/>
        </authorList>
    </citation>
    <scope>NUCLEOTIDE SEQUENCE [LARGE SCALE GENOMIC DNA]</scope>
    <source>
        <strain evidence="3 4">DSM 23310</strain>
    </source>
</reference>
<organism evidence="3 4">
    <name type="scientific">Tepidimicrobium xylanilyticum</name>
    <dbReference type="NCBI Taxonomy" id="1123352"/>
    <lineage>
        <taxon>Bacteria</taxon>
        <taxon>Bacillati</taxon>
        <taxon>Bacillota</taxon>
        <taxon>Tissierellia</taxon>
        <taxon>Tissierellales</taxon>
        <taxon>Tepidimicrobiaceae</taxon>
        <taxon>Tepidimicrobium</taxon>
    </lineage>
</organism>
<feature type="transmembrane region" description="Helical" evidence="1">
    <location>
        <begin position="280"/>
        <end position="303"/>
    </location>
</feature>
<feature type="transmembrane region" description="Helical" evidence="1">
    <location>
        <begin position="120"/>
        <end position="140"/>
    </location>
</feature>
<feature type="transmembrane region" description="Helical" evidence="1">
    <location>
        <begin position="372"/>
        <end position="393"/>
    </location>
</feature>
<name>A0A1H2YPP4_9FIRM</name>
<feature type="transmembrane region" description="Helical" evidence="1">
    <location>
        <begin position="146"/>
        <end position="168"/>
    </location>
</feature>
<keyword evidence="1" id="KW-0472">Membrane</keyword>
<dbReference type="AlphaFoldDB" id="A0A1H2YPP4"/>
<dbReference type="InterPro" id="IPR014226">
    <property type="entry name" value="Spore_IM_YlbJ"/>
</dbReference>
<dbReference type="RefSeq" id="WP_093752701.1">
    <property type="nucleotide sequence ID" value="NZ_BSYN01000006.1"/>
</dbReference>
<keyword evidence="4" id="KW-1185">Reference proteome</keyword>
<evidence type="ECO:0000256" key="1">
    <source>
        <dbReference type="SAM" id="Phobius"/>
    </source>
</evidence>
<feature type="transmembrane region" description="Helical" evidence="1">
    <location>
        <begin position="36"/>
        <end position="56"/>
    </location>
</feature>
<feature type="transmembrane region" description="Helical" evidence="1">
    <location>
        <begin position="6"/>
        <end position="24"/>
    </location>
</feature>
<feature type="transmembrane region" description="Helical" evidence="1">
    <location>
        <begin position="210"/>
        <end position="232"/>
    </location>
</feature>
<dbReference type="OrthoDB" id="1645614at2"/>
<evidence type="ECO:0000313" key="4">
    <source>
        <dbReference type="Proteomes" id="UP000198828"/>
    </source>
</evidence>
<accession>A0A1H2YPP4</accession>
<dbReference type="InterPro" id="IPR011642">
    <property type="entry name" value="Gate_dom"/>
</dbReference>
<proteinExistence type="predicted"/>
<feature type="transmembrane region" description="Helical" evidence="1">
    <location>
        <begin position="76"/>
        <end position="99"/>
    </location>
</feature>
<keyword evidence="1" id="KW-0812">Transmembrane</keyword>
<dbReference type="NCBIfam" id="TIGR02871">
    <property type="entry name" value="spore_ylbJ"/>
    <property type="match status" value="1"/>
</dbReference>
<sequence length="397" mass="44374">MKKAIINISFLIIILFTLIGIINNPKLSLESGYSGLLTWFNIIVPSLLPFFMISEILKNIGFVDLIGKFLKPFMKYFFNVPGNSAFPFSMSIASGYPMGAKIVADLRMNNTLTKIEAERTICFASTSGPLFMLGAVSIGMLNNPSIAPIIIYPHYLGAISVGIILSFYKREIRPAKNVKENFNVISSFFPNIKKDFSIGYILNNSVRNSLNAITIIGGFIIFYSVLTELLFASKAFNKFIELLIYTIPIKINIEAIKGFIAGIIELTTGCKLISSANIPLYYKIILINFLIGWSGFSIHSQVLSFINNTDIDSKIYIFSKLLHGLLSSIYGFLFYIIKYKSLVEPSFMPKYQGINLIHFNAWPVLLFSSCKIALISNIYLLILSLISAIINPLSSRD</sequence>
<dbReference type="Proteomes" id="UP000198828">
    <property type="component" value="Unassembled WGS sequence"/>
</dbReference>
<evidence type="ECO:0000313" key="3">
    <source>
        <dbReference type="EMBL" id="SDX06985.1"/>
    </source>
</evidence>
<feature type="domain" description="Nucleoside transporter/FeoB GTPase Gate" evidence="2">
    <location>
        <begin position="43"/>
        <end position="140"/>
    </location>
</feature>
<feature type="transmembrane region" description="Helical" evidence="1">
    <location>
        <begin position="315"/>
        <end position="337"/>
    </location>
</feature>
<gene>
    <name evidence="3" type="ORF">SAMN05660923_01679</name>
</gene>
<dbReference type="Pfam" id="PF07670">
    <property type="entry name" value="Gate"/>
    <property type="match status" value="1"/>
</dbReference>
<protein>
    <submittedName>
        <fullName evidence="3">Sporulation integral membrane protein YlbJ</fullName>
    </submittedName>
</protein>
<dbReference type="EMBL" id="FNNG01000006">
    <property type="protein sequence ID" value="SDX06985.1"/>
    <property type="molecule type" value="Genomic_DNA"/>
</dbReference>
<evidence type="ECO:0000259" key="2">
    <source>
        <dbReference type="Pfam" id="PF07670"/>
    </source>
</evidence>
<keyword evidence="1" id="KW-1133">Transmembrane helix</keyword>